<reference evidence="3" key="2">
    <citation type="submission" date="2025-04" db="UniProtKB">
        <authorList>
            <consortium name="RefSeq"/>
        </authorList>
    </citation>
    <scope>IDENTIFICATION</scope>
    <source>
        <tissue evidence="3">Whole body</tissue>
    </source>
</reference>
<reference evidence="1" key="1">
    <citation type="submission" date="2018-04" db="EMBL/GenBank/DDBJ databases">
        <title>Transcriptome assembly of Sipha flava.</title>
        <authorList>
            <person name="Scully E.D."/>
            <person name="Geib S.M."/>
            <person name="Palmer N.A."/>
            <person name="Koch K."/>
            <person name="Bradshaw J."/>
            <person name="Heng-Moss T."/>
            <person name="Sarath G."/>
        </authorList>
    </citation>
    <scope>NUCLEOTIDE SEQUENCE</scope>
</reference>
<dbReference type="InterPro" id="IPR009522">
    <property type="entry name" value="Capsid_Phlebovir/Tenuivir"/>
</dbReference>
<evidence type="ECO:0000313" key="2">
    <source>
        <dbReference type="Proteomes" id="UP000694846"/>
    </source>
</evidence>
<dbReference type="EMBL" id="GGMS01004968">
    <property type="protein sequence ID" value="MBY74171.1"/>
    <property type="molecule type" value="Transcribed_RNA"/>
</dbReference>
<sequence length="294" mass="34354">MLASKLISNDLKINLVGLDELIGYEGPGEDVSSFRQLNMREDEMPLVVRMEQNRARLVEHLLEYQTEFDSKSIRHSVLHKISNQRVNRKDDVFKMIRVGVEEGNDLEKIERSSRSECLRELRMLKNTYQLVSKASNCKYKKTLSRICQCFPLITCSYLPFAVKPPVSFYQMECISKNYPKVMMHSAFAYLIPNISDEYCSLLKKAHMLHQFEFHLTMSGVHRTNTTIIRETKLISIINSYTQTAINKSHFEFDTQIAFLKEYNLIFMKVDKITVGNEVLRAAKLWEQLEKKYIS</sequence>
<proteinExistence type="predicted"/>
<evidence type="ECO:0000313" key="3">
    <source>
        <dbReference type="RefSeq" id="XP_025404742.1"/>
    </source>
</evidence>
<accession>A0A2S2Q965</accession>
<dbReference type="AlphaFoldDB" id="A0A2S2Q965"/>
<organism evidence="1">
    <name type="scientific">Sipha flava</name>
    <name type="common">yellow sugarcane aphid</name>
    <dbReference type="NCBI Taxonomy" id="143950"/>
    <lineage>
        <taxon>Eukaryota</taxon>
        <taxon>Metazoa</taxon>
        <taxon>Ecdysozoa</taxon>
        <taxon>Arthropoda</taxon>
        <taxon>Hexapoda</taxon>
        <taxon>Insecta</taxon>
        <taxon>Pterygota</taxon>
        <taxon>Neoptera</taxon>
        <taxon>Paraneoptera</taxon>
        <taxon>Hemiptera</taxon>
        <taxon>Sternorrhyncha</taxon>
        <taxon>Aphidomorpha</taxon>
        <taxon>Aphidoidea</taxon>
        <taxon>Aphididae</taxon>
        <taxon>Sipha</taxon>
    </lineage>
</organism>
<keyword evidence="2" id="KW-1185">Reference proteome</keyword>
<dbReference type="GO" id="GO:0003723">
    <property type="term" value="F:RNA binding"/>
    <property type="evidence" value="ECO:0007669"/>
    <property type="project" value="InterPro"/>
</dbReference>
<dbReference type="OrthoDB" id="6613640at2759"/>
<dbReference type="Proteomes" id="UP000694846">
    <property type="component" value="Unplaced"/>
</dbReference>
<dbReference type="Pfam" id="PF05733">
    <property type="entry name" value="Tenui_N"/>
    <property type="match status" value="1"/>
</dbReference>
<evidence type="ECO:0000313" key="1">
    <source>
        <dbReference type="EMBL" id="MBY74171.1"/>
    </source>
</evidence>
<protein>
    <submittedName>
        <fullName evidence="1">Nucleoprotein</fullName>
    </submittedName>
    <submittedName>
        <fullName evidence="3">Uncharacterized protein LOC112679240</fullName>
    </submittedName>
</protein>
<name>A0A2S2Q965_9HEMI</name>
<gene>
    <name evidence="1" type="primary">N_2</name>
    <name evidence="3" type="synonym">LOC112679240</name>
    <name evidence="1" type="ORF">g.160975</name>
</gene>
<dbReference type="RefSeq" id="XP_025404742.1">
    <property type="nucleotide sequence ID" value="XM_025548957.1"/>
</dbReference>